<reference evidence="3 4" key="1">
    <citation type="submission" date="2016-10" db="EMBL/GenBank/DDBJ databases">
        <authorList>
            <person name="de Groot N.N."/>
        </authorList>
    </citation>
    <scope>NUCLEOTIDE SEQUENCE [LARGE SCALE GENOMIC DNA]</scope>
    <source>
        <strain evidence="3 4">CGMCC 4.3491</strain>
    </source>
</reference>
<dbReference type="Pfam" id="PF01476">
    <property type="entry name" value="LysM"/>
    <property type="match status" value="1"/>
</dbReference>
<feature type="transmembrane region" description="Helical" evidence="1">
    <location>
        <begin position="31"/>
        <end position="50"/>
    </location>
</feature>
<evidence type="ECO:0000313" key="3">
    <source>
        <dbReference type="EMBL" id="SDZ44384.1"/>
    </source>
</evidence>
<keyword evidence="1" id="KW-1133">Transmembrane helix</keyword>
<feature type="domain" description="LysM" evidence="2">
    <location>
        <begin position="67"/>
        <end position="116"/>
    </location>
</feature>
<dbReference type="Gene3D" id="3.10.350.10">
    <property type="entry name" value="LysM domain"/>
    <property type="match status" value="1"/>
</dbReference>
<name>A0A1H3T2H3_9MICO</name>
<proteinExistence type="predicted"/>
<organism evidence="3 4">
    <name type="scientific">Herbiconiux ginsengi</name>
    <dbReference type="NCBI Taxonomy" id="381665"/>
    <lineage>
        <taxon>Bacteria</taxon>
        <taxon>Bacillati</taxon>
        <taxon>Actinomycetota</taxon>
        <taxon>Actinomycetes</taxon>
        <taxon>Micrococcales</taxon>
        <taxon>Microbacteriaceae</taxon>
        <taxon>Herbiconiux</taxon>
    </lineage>
</organism>
<dbReference type="AlphaFoldDB" id="A0A1H3T2H3"/>
<dbReference type="InterPro" id="IPR018392">
    <property type="entry name" value="LysM"/>
</dbReference>
<dbReference type="OrthoDB" id="5084290at2"/>
<protein>
    <submittedName>
        <fullName evidence="3">LysM domain-containing protein</fullName>
    </submittedName>
</protein>
<dbReference type="EMBL" id="FNPZ01000004">
    <property type="protein sequence ID" value="SDZ44384.1"/>
    <property type="molecule type" value="Genomic_DNA"/>
</dbReference>
<evidence type="ECO:0000313" key="4">
    <source>
        <dbReference type="Proteomes" id="UP000198891"/>
    </source>
</evidence>
<gene>
    <name evidence="3" type="ORF">SAMN05216554_3925</name>
</gene>
<evidence type="ECO:0000259" key="2">
    <source>
        <dbReference type="PROSITE" id="PS51782"/>
    </source>
</evidence>
<dbReference type="SMART" id="SM00257">
    <property type="entry name" value="LysM"/>
    <property type="match status" value="1"/>
</dbReference>
<dbReference type="STRING" id="381665.SAMN05216554_3925"/>
<accession>A0A1H3T2H3</accession>
<keyword evidence="1" id="KW-0812">Transmembrane</keyword>
<dbReference type="PROSITE" id="PS51782">
    <property type="entry name" value="LYSM"/>
    <property type="match status" value="1"/>
</dbReference>
<dbReference type="Proteomes" id="UP000198891">
    <property type="component" value="Unassembled WGS sequence"/>
</dbReference>
<dbReference type="InterPro" id="IPR036779">
    <property type="entry name" value="LysM_dom_sf"/>
</dbReference>
<keyword evidence="1" id="KW-0472">Membrane</keyword>
<dbReference type="CDD" id="cd00118">
    <property type="entry name" value="LysM"/>
    <property type="match status" value="1"/>
</dbReference>
<sequence length="122" mass="12693">MSIAAPLHTAYAPESRPQTSRLRITARGRKVLAVVIALPVITVLGLLAMFSGGSAIATGSTGAADFDYLTVQAGQSLWGIAETIAPDADPRDVIAEIMSLNQLHESSVQPGQRIAVPADLAD</sequence>
<evidence type="ECO:0000256" key="1">
    <source>
        <dbReference type="SAM" id="Phobius"/>
    </source>
</evidence>
<keyword evidence="4" id="KW-1185">Reference proteome</keyword>
<dbReference type="RefSeq" id="WP_092556957.1">
    <property type="nucleotide sequence ID" value="NZ_FNPZ01000004.1"/>
</dbReference>